<dbReference type="InterPro" id="IPR016181">
    <property type="entry name" value="Acyl_CoA_acyltransferase"/>
</dbReference>
<dbReference type="Proteomes" id="UP000037178">
    <property type="component" value="Unassembled WGS sequence"/>
</dbReference>
<dbReference type="GO" id="GO:0061579">
    <property type="term" value="F:N-acyl homoserine lactone synthase activity"/>
    <property type="evidence" value="ECO:0007669"/>
    <property type="project" value="UniProtKB-UniRule"/>
</dbReference>
<accession>A0A0J9E9H5</accession>
<reference evidence="7 8" key="1">
    <citation type="submission" date="2015-06" db="EMBL/GenBank/DDBJ databases">
        <title>Draft genome sequence of an Alphaproteobacteria species associated to the Mediterranean sponge Oscarella lobularis.</title>
        <authorList>
            <person name="Jourda C."/>
            <person name="Santini S."/>
            <person name="Claverie J.-M."/>
        </authorList>
    </citation>
    <scope>NUCLEOTIDE SEQUENCE [LARGE SCALE GENOMIC DNA]</scope>
    <source>
        <strain evidence="7">IGS</strain>
    </source>
</reference>
<evidence type="ECO:0000256" key="6">
    <source>
        <dbReference type="RuleBase" id="RU361135"/>
    </source>
</evidence>
<evidence type="ECO:0000256" key="3">
    <source>
        <dbReference type="ARBA" id="ARBA00022691"/>
    </source>
</evidence>
<evidence type="ECO:0000313" key="7">
    <source>
        <dbReference type="EMBL" id="KMW59447.1"/>
    </source>
</evidence>
<gene>
    <name evidence="7" type="ORF">AIOL_004429</name>
</gene>
<dbReference type="EMBL" id="LFTY01000002">
    <property type="protein sequence ID" value="KMW59447.1"/>
    <property type="molecule type" value="Genomic_DNA"/>
</dbReference>
<dbReference type="OrthoDB" id="6169313at2"/>
<keyword evidence="1 5" id="KW-0673">Quorum sensing</keyword>
<comment type="caution">
    <text evidence="7">The sequence shown here is derived from an EMBL/GenBank/DDBJ whole genome shotgun (WGS) entry which is preliminary data.</text>
</comment>
<comment type="catalytic activity">
    <reaction evidence="6">
        <text>a fatty acyl-[ACP] + S-adenosyl-L-methionine = an N-acyl-L-homoserine lactone + S-methyl-5'-thioadenosine + holo-[ACP] + H(+)</text>
        <dbReference type="Rhea" id="RHEA:10096"/>
        <dbReference type="Rhea" id="RHEA-COMP:9685"/>
        <dbReference type="Rhea" id="RHEA-COMP:14125"/>
        <dbReference type="ChEBI" id="CHEBI:15378"/>
        <dbReference type="ChEBI" id="CHEBI:17509"/>
        <dbReference type="ChEBI" id="CHEBI:55474"/>
        <dbReference type="ChEBI" id="CHEBI:59789"/>
        <dbReference type="ChEBI" id="CHEBI:64479"/>
        <dbReference type="ChEBI" id="CHEBI:138651"/>
        <dbReference type="EC" id="2.3.1.184"/>
    </reaction>
</comment>
<dbReference type="AlphaFoldDB" id="A0A0J9E9H5"/>
<dbReference type="RefSeq" id="WP_049644927.1">
    <property type="nucleotide sequence ID" value="NZ_LFTY01000002.1"/>
</dbReference>
<dbReference type="Pfam" id="PF00765">
    <property type="entry name" value="Autoind_synth"/>
    <property type="match status" value="1"/>
</dbReference>
<dbReference type="InterPro" id="IPR001690">
    <property type="entry name" value="Autoind_synthase"/>
</dbReference>
<dbReference type="PANTHER" id="PTHR39322:SF1">
    <property type="entry name" value="ISOVALERYL-HOMOSERINE LACTONE SYNTHASE"/>
    <property type="match status" value="1"/>
</dbReference>
<dbReference type="Gene3D" id="3.40.630.30">
    <property type="match status" value="1"/>
</dbReference>
<proteinExistence type="inferred from homology"/>
<sequence length="213" mass="24203">MLRYIYGDELHSFPKLRDTMFRDRAWQFKERLNWEVKIDAHGFERDSYDDMNPLYAIWEKADGRHGGSMRFLPTTAETMVNDHFLDLTDGVPIQSPFIWECTRFCLSENAEARVSAMLMLAALEVGLNFHLTDLVGVFDARMVRIYRRLGWEPTVLGTQGEGRDAISVGLWDCAADLRGNLLSRAGVSAEVAQHWFDRTFGRAASPAPLALVG</sequence>
<dbReference type="EC" id="2.3.1.184" evidence="6"/>
<dbReference type="GO" id="GO:0009372">
    <property type="term" value="P:quorum sensing"/>
    <property type="evidence" value="ECO:0007669"/>
    <property type="project" value="UniProtKB-UniRule"/>
</dbReference>
<name>A0A0J9E9H5_9RHOB</name>
<keyword evidence="4 5" id="KW-0071">Autoinducer synthesis</keyword>
<dbReference type="STRING" id="1675527.AIOL_004429"/>
<dbReference type="GO" id="GO:0007165">
    <property type="term" value="P:signal transduction"/>
    <property type="evidence" value="ECO:0007669"/>
    <property type="project" value="TreeGrafter"/>
</dbReference>
<dbReference type="PANTHER" id="PTHR39322">
    <property type="entry name" value="ACYL-HOMOSERINE-LACTONE SYNTHASE"/>
    <property type="match status" value="1"/>
</dbReference>
<keyword evidence="2 6" id="KW-0808">Transferase</keyword>
<evidence type="ECO:0000313" key="8">
    <source>
        <dbReference type="Proteomes" id="UP000037178"/>
    </source>
</evidence>
<keyword evidence="3 6" id="KW-0949">S-adenosyl-L-methionine</keyword>
<protein>
    <recommendedName>
        <fullName evidence="6">Acyl-homoserine-lactone synthase</fullName>
        <ecNumber evidence="6">2.3.1.184</ecNumber>
    </recommendedName>
    <alternativeName>
        <fullName evidence="6">Autoinducer synthesis protein</fullName>
    </alternativeName>
</protein>
<dbReference type="PROSITE" id="PS51187">
    <property type="entry name" value="AUTOINDUCER_SYNTH_2"/>
    <property type="match status" value="1"/>
</dbReference>
<evidence type="ECO:0000256" key="2">
    <source>
        <dbReference type="ARBA" id="ARBA00022679"/>
    </source>
</evidence>
<dbReference type="SUPFAM" id="SSF55729">
    <property type="entry name" value="Acyl-CoA N-acyltransferases (Nat)"/>
    <property type="match status" value="1"/>
</dbReference>
<dbReference type="PRINTS" id="PR01549">
    <property type="entry name" value="AUTOINDCRSYN"/>
</dbReference>
<keyword evidence="8" id="KW-1185">Reference proteome</keyword>
<evidence type="ECO:0000256" key="1">
    <source>
        <dbReference type="ARBA" id="ARBA00022654"/>
    </source>
</evidence>
<evidence type="ECO:0000256" key="5">
    <source>
        <dbReference type="PROSITE-ProRule" id="PRU00533"/>
    </source>
</evidence>
<comment type="similarity">
    <text evidence="5 6">Belongs to the autoinducer synthase family.</text>
</comment>
<organism evidence="7 8">
    <name type="scientific">Candidatus Rhodobacter oscarellae</name>
    <dbReference type="NCBI Taxonomy" id="1675527"/>
    <lineage>
        <taxon>Bacteria</taxon>
        <taxon>Pseudomonadati</taxon>
        <taxon>Pseudomonadota</taxon>
        <taxon>Alphaproteobacteria</taxon>
        <taxon>Rhodobacterales</taxon>
        <taxon>Rhodobacter group</taxon>
        <taxon>Rhodobacter</taxon>
    </lineage>
</organism>
<dbReference type="PATRIC" id="fig|1675527.3.peg.4632"/>
<evidence type="ECO:0000256" key="4">
    <source>
        <dbReference type="ARBA" id="ARBA00022929"/>
    </source>
</evidence>